<gene>
    <name evidence="4" type="ORF">CCO02nite_18230</name>
</gene>
<keyword evidence="2" id="KW-0808">Transferase</keyword>
<keyword evidence="5" id="KW-1185">Reference proteome</keyword>
<dbReference type="EMBL" id="BJWG01000007">
    <property type="protein sequence ID" value="GEL95165.1"/>
    <property type="molecule type" value="Genomic_DNA"/>
</dbReference>
<protein>
    <recommendedName>
        <fullName evidence="3">Glycosyltransferase subfamily 4-like N-terminal domain-containing protein</fullName>
    </recommendedName>
</protein>
<dbReference type="Gene3D" id="3.40.50.2000">
    <property type="entry name" value="Glycogen Phosphorylase B"/>
    <property type="match status" value="2"/>
</dbReference>
<reference evidence="4 5" key="1">
    <citation type="submission" date="2019-07" db="EMBL/GenBank/DDBJ databases">
        <title>Whole genome shotgun sequence of Cellulomonas composti NBRC 100758.</title>
        <authorList>
            <person name="Hosoyama A."/>
            <person name="Uohara A."/>
            <person name="Ohji S."/>
            <person name="Ichikawa N."/>
        </authorList>
    </citation>
    <scope>NUCLEOTIDE SEQUENCE [LARGE SCALE GENOMIC DNA]</scope>
    <source>
        <strain evidence="4 5">NBRC 100758</strain>
    </source>
</reference>
<dbReference type="Proteomes" id="UP000321720">
    <property type="component" value="Unassembled WGS sequence"/>
</dbReference>
<evidence type="ECO:0000256" key="1">
    <source>
        <dbReference type="ARBA" id="ARBA00022676"/>
    </source>
</evidence>
<evidence type="ECO:0000313" key="5">
    <source>
        <dbReference type="Proteomes" id="UP000321720"/>
    </source>
</evidence>
<name>A0A511JAZ9_9CELL</name>
<dbReference type="RefSeq" id="WP_146842813.1">
    <property type="nucleotide sequence ID" value="NZ_BJWG01000007.1"/>
</dbReference>
<dbReference type="InterPro" id="IPR028098">
    <property type="entry name" value="Glyco_trans_4-like_N"/>
</dbReference>
<comment type="caution">
    <text evidence="4">The sequence shown here is derived from an EMBL/GenBank/DDBJ whole genome shotgun (WGS) entry which is preliminary data.</text>
</comment>
<proteinExistence type="predicted"/>
<evidence type="ECO:0000313" key="4">
    <source>
        <dbReference type="EMBL" id="GEL95165.1"/>
    </source>
</evidence>
<accession>A0A511JAZ9</accession>
<dbReference type="SUPFAM" id="SSF53756">
    <property type="entry name" value="UDP-Glycosyltransferase/glycogen phosphorylase"/>
    <property type="match status" value="1"/>
</dbReference>
<dbReference type="AlphaFoldDB" id="A0A511JAZ9"/>
<organism evidence="4 5">
    <name type="scientific">Cellulomonas composti</name>
    <dbReference type="NCBI Taxonomy" id="266130"/>
    <lineage>
        <taxon>Bacteria</taxon>
        <taxon>Bacillati</taxon>
        <taxon>Actinomycetota</taxon>
        <taxon>Actinomycetes</taxon>
        <taxon>Micrococcales</taxon>
        <taxon>Cellulomonadaceae</taxon>
        <taxon>Cellulomonas</taxon>
    </lineage>
</organism>
<sequence length="437" mass="48270">MSERRPHVVLVALFYPPSRASGVYRALAMANHFAANGWDTTVVTVTEDFYDRVVGSRDDSLLATIDPRIDVVRVPMPMSHLDPDLRHRSRLATDLPFVHRALTIAGQRFVFPEQYASWIRPVVSAIGGVHKRRPVDVVVATGNPWSSFAAAYGARVRHRIPYVLDYRDSWTLDLFTEGDAFPPGHLARRWEARLVAGASRLTFVNEALREWHAQRYPAAAERMLVLPNGYDADLLGEPAFRPPAPDRPLRFGFVGTVTDRHPHAEMWEGWRIARQDPALDGATAHVYGHLGFFAAQAERIAGLMPLEEGIGVSYDGPVSKATIGDVYEDLDAILLMAAPSRYVTSGKVFECMASGKPIVGVFTQTTAIAEPLDGYPLSFPAATLTARGVADALLAAARGARTSTQRQHDDALAHARTYRRDTLLEPFVEQVREVARG</sequence>
<feature type="domain" description="Glycosyltransferase subfamily 4-like N-terminal" evidence="3">
    <location>
        <begin position="25"/>
        <end position="229"/>
    </location>
</feature>
<dbReference type="Pfam" id="PF13579">
    <property type="entry name" value="Glyco_trans_4_4"/>
    <property type="match status" value="1"/>
</dbReference>
<dbReference type="GO" id="GO:0016757">
    <property type="term" value="F:glycosyltransferase activity"/>
    <property type="evidence" value="ECO:0007669"/>
    <property type="project" value="UniProtKB-KW"/>
</dbReference>
<dbReference type="OrthoDB" id="9794575at2"/>
<evidence type="ECO:0000256" key="2">
    <source>
        <dbReference type="ARBA" id="ARBA00022679"/>
    </source>
</evidence>
<keyword evidence="1" id="KW-0328">Glycosyltransferase</keyword>
<evidence type="ECO:0000259" key="3">
    <source>
        <dbReference type="Pfam" id="PF13579"/>
    </source>
</evidence>